<protein>
    <recommendedName>
        <fullName evidence="2">polynucleotide adenylyltransferase</fullName>
        <ecNumber evidence="2">2.7.7.19</ecNumber>
    </recommendedName>
</protein>
<gene>
    <name evidence="5" type="ORF">RN001_012236</name>
</gene>
<dbReference type="InterPro" id="IPR012937">
    <property type="entry name" value="TET5"/>
</dbReference>
<evidence type="ECO:0000256" key="3">
    <source>
        <dbReference type="ARBA" id="ARBA00022679"/>
    </source>
</evidence>
<evidence type="ECO:0000256" key="4">
    <source>
        <dbReference type="ARBA" id="ARBA00047933"/>
    </source>
</evidence>
<evidence type="ECO:0000256" key="1">
    <source>
        <dbReference type="ARBA" id="ARBA00007631"/>
    </source>
</evidence>
<dbReference type="PANTHER" id="PTHR12974">
    <property type="entry name" value="PRION-LIKE- Q/N-RICH -DOMAIN-BEARING PROTEIN PROTEIN 44"/>
    <property type="match status" value="1"/>
</dbReference>
<comment type="similarity">
    <text evidence="1">Belongs to the TENT family.</text>
</comment>
<dbReference type="SMART" id="SM01153">
    <property type="entry name" value="DUF1693"/>
    <property type="match status" value="1"/>
</dbReference>
<keyword evidence="3" id="KW-0808">Transferase</keyword>
<dbReference type="EMBL" id="JARPUR010000005">
    <property type="protein sequence ID" value="KAK4875814.1"/>
    <property type="molecule type" value="Genomic_DNA"/>
</dbReference>
<dbReference type="Proteomes" id="UP001353858">
    <property type="component" value="Unassembled WGS sequence"/>
</dbReference>
<evidence type="ECO:0000256" key="2">
    <source>
        <dbReference type="ARBA" id="ARBA00012388"/>
    </source>
</evidence>
<keyword evidence="6" id="KW-1185">Reference proteome</keyword>
<dbReference type="PANTHER" id="PTHR12974:SF36">
    <property type="entry name" value="POLYNUCLEOTIDE ADENYLYLTRANSFERASE"/>
    <property type="match status" value="1"/>
</dbReference>
<sequence length="188" mass="20616">MGTEFKDIDMNMEDSGNSCGSSVVSDFSGNSGHTDFFDGDGDDMQVFDLEGDNDKDSLHILKYEQVRRLNDVMDEVVSIHGSGNFSTLEIKLRDLVNVVCGKLEADTASGGAGMQVRDIRLNVGAASHVFATESQPYNDLDLIFGVELSSGRNYDCVKSVVLNSLFDLLPDGVIRKRISTFIRKFARS</sequence>
<name>A0AAN7P2R0_9COLE</name>
<dbReference type="AlphaFoldDB" id="A0AAN7P2R0"/>
<dbReference type="Pfam" id="PF07984">
    <property type="entry name" value="NTP_transf_7"/>
    <property type="match status" value="1"/>
</dbReference>
<proteinExistence type="inferred from homology"/>
<evidence type="ECO:0000313" key="6">
    <source>
        <dbReference type="Proteomes" id="UP001353858"/>
    </source>
</evidence>
<comment type="catalytic activity">
    <reaction evidence="4">
        <text>RNA(n) + ATP = RNA(n)-3'-adenine ribonucleotide + diphosphate</text>
        <dbReference type="Rhea" id="RHEA:11332"/>
        <dbReference type="Rhea" id="RHEA-COMP:14527"/>
        <dbReference type="Rhea" id="RHEA-COMP:17347"/>
        <dbReference type="ChEBI" id="CHEBI:30616"/>
        <dbReference type="ChEBI" id="CHEBI:33019"/>
        <dbReference type="ChEBI" id="CHEBI:140395"/>
        <dbReference type="ChEBI" id="CHEBI:173115"/>
        <dbReference type="EC" id="2.7.7.19"/>
    </reaction>
    <physiologicalReaction direction="left-to-right" evidence="4">
        <dbReference type="Rhea" id="RHEA:11333"/>
    </physiologicalReaction>
</comment>
<dbReference type="GO" id="GO:0003723">
    <property type="term" value="F:RNA binding"/>
    <property type="evidence" value="ECO:0007669"/>
    <property type="project" value="TreeGrafter"/>
</dbReference>
<evidence type="ECO:0000313" key="5">
    <source>
        <dbReference type="EMBL" id="KAK4875814.1"/>
    </source>
</evidence>
<accession>A0AAN7P2R0</accession>
<dbReference type="GO" id="GO:0048255">
    <property type="term" value="P:mRNA stabilization"/>
    <property type="evidence" value="ECO:0007669"/>
    <property type="project" value="TreeGrafter"/>
</dbReference>
<organism evidence="5 6">
    <name type="scientific">Aquatica leii</name>
    <dbReference type="NCBI Taxonomy" id="1421715"/>
    <lineage>
        <taxon>Eukaryota</taxon>
        <taxon>Metazoa</taxon>
        <taxon>Ecdysozoa</taxon>
        <taxon>Arthropoda</taxon>
        <taxon>Hexapoda</taxon>
        <taxon>Insecta</taxon>
        <taxon>Pterygota</taxon>
        <taxon>Neoptera</taxon>
        <taxon>Endopterygota</taxon>
        <taxon>Coleoptera</taxon>
        <taxon>Polyphaga</taxon>
        <taxon>Elateriformia</taxon>
        <taxon>Elateroidea</taxon>
        <taxon>Lampyridae</taxon>
        <taxon>Luciolinae</taxon>
        <taxon>Aquatica</taxon>
    </lineage>
</organism>
<dbReference type="GO" id="GO:1990817">
    <property type="term" value="F:poly(A) RNA polymerase activity"/>
    <property type="evidence" value="ECO:0007669"/>
    <property type="project" value="UniProtKB-EC"/>
</dbReference>
<comment type="caution">
    <text evidence="5">The sequence shown here is derived from an EMBL/GenBank/DDBJ whole genome shotgun (WGS) entry which is preliminary data.</text>
</comment>
<dbReference type="EC" id="2.7.7.19" evidence="2"/>
<reference evidence="6" key="1">
    <citation type="submission" date="2023-01" db="EMBL/GenBank/DDBJ databases">
        <title>Key to firefly adult light organ development and bioluminescence: homeobox transcription factors regulate luciferase expression and transportation to peroxisome.</title>
        <authorList>
            <person name="Fu X."/>
        </authorList>
    </citation>
    <scope>NUCLEOTIDE SEQUENCE [LARGE SCALE GENOMIC DNA]</scope>
</reference>